<feature type="region of interest" description="Disordered" evidence="1">
    <location>
        <begin position="901"/>
        <end position="940"/>
    </location>
</feature>
<keyword evidence="4" id="KW-1185">Reference proteome</keyword>
<dbReference type="CDD" id="cd20071">
    <property type="entry name" value="SET_SMYD"/>
    <property type="match status" value="1"/>
</dbReference>
<sequence>MTARHGAIGPCTVSSPRSVRCGYRCDRWPSSRCRSRPLPLGSGAPGGSEIEPEDLAHLERILAPSLSIAPSSISGLGLHARRACVPGTDLASERAFVWCGASRERASKGFNASDIFPKELLTDPDHQSCALTAVLCLMHTRLTTASIGVWFRVTSRGPRHWLSPWCPQRRWLERRCRVVRKLLQEASFRGTPLSLKISDEEIMDFDLRCMGTTIGKDRIIPLTFSLLNHSCCPNAKISYLNDLGTLRCIRPIQEGEEILVSYIDEFQDVLSRRYFFLELTGAKCLCPRCAANFGQGGDVLSRWICPSCREVLEDEAVHCACGLTVTAGERRSRRGAEQRFWELLGQETRRFLKVAGSGIAEEIKNSMSTVSKVLSELHHLRPYGSPASIKAASMLRSAYASVQRGSPQLNEFARRMELDYCKELAKHHSLLAEEVAAFHKLPSSVDDDVLRRLVSALRLHELVAPACGGATSLRRVGPKADGGYVVFDQGNWPICKNLLSYGVGTNVDFEWELASSGTKVILFDHTVHGLPRQHPNITFVQEALCDRSLPGAGNTLSEHLRLCHQGSLMLKMDVEGAEFSALLASKEIVGHFDQICLELHWLGRPHRSASALTKALALELLQEHFVLLHAHGNSYGDVMEVAGCLIPDVLEVLYVNRRLLSPTQFRPNEKGLLPNDVLDANNCPFTPDIALIGAPFGAEMPASPDGAKTGSTADSRRLAPRLLRVPHRSPVTVAVGATGSYSARWAFGPDVLELGTLRVACEARDGSWGIAQRGLGGFMTDVEGKLYEDFLQCKRSHPNGDMRGQEVVWKPSRRCVPGPVPTEPDKISAWPPWVPPKGTWVPRPERKHSEDKYDAKVDAFAHNFMQQMRRRQREKERQEDRDCKRLVQSLDVWEGELRRRRLLSQLGPGKIPGASKPMAIGRPDTPSEQSLRGSVSEPTL</sequence>
<evidence type="ECO:0000259" key="2">
    <source>
        <dbReference type="PROSITE" id="PS50280"/>
    </source>
</evidence>
<dbReference type="InterPro" id="IPR001214">
    <property type="entry name" value="SET_dom"/>
</dbReference>
<evidence type="ECO:0000256" key="1">
    <source>
        <dbReference type="SAM" id="MobiDB-lite"/>
    </source>
</evidence>
<dbReference type="EMBL" id="CAXAMN010021362">
    <property type="protein sequence ID" value="CAK9058664.1"/>
    <property type="molecule type" value="Genomic_DNA"/>
</dbReference>
<evidence type="ECO:0000313" key="4">
    <source>
        <dbReference type="Proteomes" id="UP001642484"/>
    </source>
</evidence>
<dbReference type="InterPro" id="IPR046341">
    <property type="entry name" value="SET_dom_sf"/>
</dbReference>
<feature type="compositionally biased region" description="Polar residues" evidence="1">
    <location>
        <begin position="926"/>
        <end position="940"/>
    </location>
</feature>
<organism evidence="3 4">
    <name type="scientific">Durusdinium trenchii</name>
    <dbReference type="NCBI Taxonomy" id="1381693"/>
    <lineage>
        <taxon>Eukaryota</taxon>
        <taxon>Sar</taxon>
        <taxon>Alveolata</taxon>
        <taxon>Dinophyceae</taxon>
        <taxon>Suessiales</taxon>
        <taxon>Symbiodiniaceae</taxon>
        <taxon>Durusdinium</taxon>
    </lineage>
</organism>
<dbReference type="PANTHER" id="PTHR12197:SF292">
    <property type="entry name" value="SET DOMAIN-CONTAINING PROTEIN"/>
    <property type="match status" value="1"/>
</dbReference>
<dbReference type="InterPro" id="IPR050869">
    <property type="entry name" value="H3K4_H4K5_MeTrfase"/>
</dbReference>
<dbReference type="Proteomes" id="UP001642484">
    <property type="component" value="Unassembled WGS sequence"/>
</dbReference>
<dbReference type="Pfam" id="PF00856">
    <property type="entry name" value="SET"/>
    <property type="match status" value="1"/>
</dbReference>
<proteinExistence type="predicted"/>
<gene>
    <name evidence="3" type="ORF">CCMP2556_LOCUS28923</name>
</gene>
<name>A0ABP0N4V7_9DINO</name>
<feature type="domain" description="SET" evidence="2">
    <location>
        <begin position="64"/>
        <end position="263"/>
    </location>
</feature>
<protein>
    <recommendedName>
        <fullName evidence="2">SET domain-containing protein</fullName>
    </recommendedName>
</protein>
<dbReference type="SUPFAM" id="SSF82199">
    <property type="entry name" value="SET domain"/>
    <property type="match status" value="1"/>
</dbReference>
<dbReference type="PROSITE" id="PS50280">
    <property type="entry name" value="SET"/>
    <property type="match status" value="1"/>
</dbReference>
<dbReference type="PANTHER" id="PTHR12197">
    <property type="entry name" value="HISTONE-LYSINE N-METHYLTRANSFERASE SMYD"/>
    <property type="match status" value="1"/>
</dbReference>
<dbReference type="SMART" id="SM00317">
    <property type="entry name" value="SET"/>
    <property type="match status" value="1"/>
</dbReference>
<reference evidence="3 4" key="1">
    <citation type="submission" date="2024-02" db="EMBL/GenBank/DDBJ databases">
        <authorList>
            <person name="Chen Y."/>
            <person name="Shah S."/>
            <person name="Dougan E. K."/>
            <person name="Thang M."/>
            <person name="Chan C."/>
        </authorList>
    </citation>
    <scope>NUCLEOTIDE SEQUENCE [LARGE SCALE GENOMIC DNA]</scope>
</reference>
<comment type="caution">
    <text evidence="3">The sequence shown here is derived from an EMBL/GenBank/DDBJ whole genome shotgun (WGS) entry which is preliminary data.</text>
</comment>
<dbReference type="Gene3D" id="2.170.270.10">
    <property type="entry name" value="SET domain"/>
    <property type="match status" value="1"/>
</dbReference>
<evidence type="ECO:0000313" key="3">
    <source>
        <dbReference type="EMBL" id="CAK9058664.1"/>
    </source>
</evidence>
<accession>A0ABP0N4V7</accession>